<sequence length="227" mass="24538">MLATTISATPDDTTTELPYTYLHLQMWARATNRIVRSDVRRWRHADGSGREVTRRAPDLAGVEHQPRPDERSLFDHATPTTHRHPPQGMHPYLPEPVPADPARLARLLVPAELAGEPAYPRLLAGGVIGLATSQHLNHAQRATALRVLARIPGITYGGPTTDLAGRTGLAFRVTAEGSTTVLVIDPSTGELLAAHERISGIKPGLFSHVLILTRGHTTDTATPPAAR</sequence>
<dbReference type="Proteomes" id="UP000262621">
    <property type="component" value="Unassembled WGS sequence"/>
</dbReference>
<evidence type="ECO:0000313" key="2">
    <source>
        <dbReference type="EMBL" id="RFS43194.1"/>
    </source>
</evidence>
<feature type="compositionally biased region" description="Basic and acidic residues" evidence="1">
    <location>
        <begin position="64"/>
        <end position="74"/>
    </location>
</feature>
<keyword evidence="3" id="KW-1185">Reference proteome</keyword>
<reference evidence="2 3" key="1">
    <citation type="submission" date="2018-08" db="EMBL/GenBank/DDBJ databases">
        <title>Verrucosispora craniellae sp. nov., isolated from a marine sponge in the South China Sea.</title>
        <authorList>
            <person name="Li L."/>
            <person name="Lin H.W."/>
        </authorList>
    </citation>
    <scope>NUCLEOTIDE SEQUENCE [LARGE SCALE GENOMIC DNA]</scope>
    <source>
        <strain evidence="2 3">LHW63014</strain>
    </source>
</reference>
<dbReference type="AlphaFoldDB" id="A0A372FRF0"/>
<proteinExistence type="predicted"/>
<organism evidence="2 3">
    <name type="scientific">Micromonospora craniellae</name>
    <dbReference type="NCBI Taxonomy" id="2294034"/>
    <lineage>
        <taxon>Bacteria</taxon>
        <taxon>Bacillati</taxon>
        <taxon>Actinomycetota</taxon>
        <taxon>Actinomycetes</taxon>
        <taxon>Micromonosporales</taxon>
        <taxon>Micromonosporaceae</taxon>
        <taxon>Micromonospora</taxon>
    </lineage>
</organism>
<feature type="region of interest" description="Disordered" evidence="1">
    <location>
        <begin position="43"/>
        <end position="89"/>
    </location>
</feature>
<evidence type="ECO:0000313" key="3">
    <source>
        <dbReference type="Proteomes" id="UP000262621"/>
    </source>
</evidence>
<comment type="caution">
    <text evidence="2">The sequence shown here is derived from an EMBL/GenBank/DDBJ whole genome shotgun (WGS) entry which is preliminary data.</text>
</comment>
<dbReference type="OrthoDB" id="3378277at2"/>
<gene>
    <name evidence="2" type="ORF">D0Q02_29205</name>
</gene>
<dbReference type="EMBL" id="QVFU01000077">
    <property type="protein sequence ID" value="RFS43194.1"/>
    <property type="molecule type" value="Genomic_DNA"/>
</dbReference>
<protein>
    <submittedName>
        <fullName evidence="2">Uncharacterized protein</fullName>
    </submittedName>
</protein>
<feature type="compositionally biased region" description="Basic and acidic residues" evidence="1">
    <location>
        <begin position="43"/>
        <end position="57"/>
    </location>
</feature>
<accession>A0A372FRF0</accession>
<name>A0A372FRF0_9ACTN</name>
<evidence type="ECO:0000256" key="1">
    <source>
        <dbReference type="SAM" id="MobiDB-lite"/>
    </source>
</evidence>